<comment type="caution">
    <text evidence="5">The sequence shown here is derived from an EMBL/GenBank/DDBJ whole genome shotgun (WGS) entry which is preliminary data.</text>
</comment>
<name>A0ABP2DLF1_9STRE</name>
<dbReference type="Pfam" id="PF00248">
    <property type="entry name" value="Aldo_ket_red"/>
    <property type="match status" value="1"/>
</dbReference>
<reference evidence="5" key="2">
    <citation type="submission" date="2013-09" db="EMBL/GenBank/DDBJ databases">
        <title>Draft genome sequence of Streptococcus infantarius subsp. infantarius ATCC BAA-102.</title>
        <authorList>
            <person name="Sudarsanam P."/>
            <person name="Ley R."/>
            <person name="Guruge J."/>
            <person name="Turnbaugh P.J."/>
            <person name="Mahowald M."/>
            <person name="Liep D."/>
            <person name="Gordon J."/>
        </authorList>
    </citation>
    <scope>NUCLEOTIDE SEQUENCE</scope>
    <source>
        <strain evidence="5">ATCC BAA-102</strain>
    </source>
</reference>
<keyword evidence="6" id="KW-1185">Reference proteome</keyword>
<dbReference type="PROSITE" id="PS00063">
    <property type="entry name" value="ALDOKETO_REDUCTASE_3"/>
    <property type="match status" value="1"/>
</dbReference>
<comment type="similarity">
    <text evidence="1">Belongs to the aldo/keto reductase family.</text>
</comment>
<dbReference type="EMBL" id="ABJK02000020">
    <property type="protein sequence ID" value="EDT47590.1"/>
    <property type="molecule type" value="Genomic_DNA"/>
</dbReference>
<dbReference type="PROSITE" id="PS00798">
    <property type="entry name" value="ALDOKETO_REDUCTASE_1"/>
    <property type="match status" value="1"/>
</dbReference>
<reference evidence="5" key="1">
    <citation type="submission" date="2008-03" db="EMBL/GenBank/DDBJ databases">
        <authorList>
            <person name="Fulton L."/>
            <person name="Clifton S."/>
            <person name="Fulton B."/>
            <person name="Xu J."/>
            <person name="Minx P."/>
            <person name="Pepin K.H."/>
            <person name="Johnson M."/>
            <person name="Thiruvilangam P."/>
            <person name="Bhonagiri V."/>
            <person name="Nash W.E."/>
            <person name="Mardis E.R."/>
            <person name="Wilson R.K."/>
        </authorList>
    </citation>
    <scope>NUCLEOTIDE SEQUENCE [LARGE SCALE GENOMIC DNA]</scope>
    <source>
        <strain evidence="5">ATCC BAA-102</strain>
    </source>
</reference>
<dbReference type="PANTHER" id="PTHR43827:SF3">
    <property type="entry name" value="NADP-DEPENDENT OXIDOREDUCTASE DOMAIN-CONTAINING PROTEIN"/>
    <property type="match status" value="1"/>
</dbReference>
<protein>
    <submittedName>
        <fullName evidence="5">Oxidoreductase, aldo/keto reductase family protein</fullName>
    </submittedName>
</protein>
<dbReference type="InterPro" id="IPR018170">
    <property type="entry name" value="Aldo/ket_reductase_CS"/>
</dbReference>
<keyword evidence="2" id="KW-0521">NADP</keyword>
<dbReference type="Proteomes" id="UP000005602">
    <property type="component" value="Unassembled WGS sequence"/>
</dbReference>
<evidence type="ECO:0000259" key="4">
    <source>
        <dbReference type="Pfam" id="PF00248"/>
    </source>
</evidence>
<evidence type="ECO:0000256" key="3">
    <source>
        <dbReference type="ARBA" id="ARBA00023002"/>
    </source>
</evidence>
<accession>A0ABP2DLF1</accession>
<gene>
    <name evidence="5" type="ORF">STRINF_01387</name>
</gene>
<evidence type="ECO:0000256" key="1">
    <source>
        <dbReference type="ARBA" id="ARBA00007905"/>
    </source>
</evidence>
<sequence length="283" mass="32129">MGEYIMENYLLNDGNLIPKLGFGTWQSKNGEEAYQAVKTALKVGYRHIDTAAIYGNEESVGQAIRDSGIDRKEIFVTTKLWNNVGNYQEAREAIDTSLEKLGLDFVDLYLIHWPNPLAFRENWEERNRSIWKAMEEAVAAGKIRSIGVSNFLPHHLEALLKTARIKPSVNQIRLSPGIYQKEVVDFCNQNDILIEAWSPFGQGDVFNHPFLKELAEKYQTSVAKFVLTWSLQQGFLPLPKSVTPKRIESNFDAFGVTISDEDMDKLTNLKIESSAPNPDQVDF</sequence>
<dbReference type="InterPro" id="IPR023210">
    <property type="entry name" value="NADP_OxRdtase_dom"/>
</dbReference>
<proteinExistence type="inferred from homology"/>
<dbReference type="PROSITE" id="PS00062">
    <property type="entry name" value="ALDOKETO_REDUCTASE_2"/>
    <property type="match status" value="1"/>
</dbReference>
<evidence type="ECO:0000313" key="6">
    <source>
        <dbReference type="Proteomes" id="UP000005602"/>
    </source>
</evidence>
<dbReference type="InterPro" id="IPR020471">
    <property type="entry name" value="AKR"/>
</dbReference>
<dbReference type="PIRSF" id="PIRSF000097">
    <property type="entry name" value="AKR"/>
    <property type="match status" value="1"/>
</dbReference>
<evidence type="ECO:0000256" key="2">
    <source>
        <dbReference type="ARBA" id="ARBA00022857"/>
    </source>
</evidence>
<feature type="domain" description="NADP-dependent oxidoreductase" evidence="4">
    <location>
        <begin position="19"/>
        <end position="269"/>
    </location>
</feature>
<organism evidence="5 6">
    <name type="scientific">Streptococcus infantarius subsp. infantarius ATCC BAA-102</name>
    <dbReference type="NCBI Taxonomy" id="471872"/>
    <lineage>
        <taxon>Bacteria</taxon>
        <taxon>Bacillati</taxon>
        <taxon>Bacillota</taxon>
        <taxon>Bacilli</taxon>
        <taxon>Lactobacillales</taxon>
        <taxon>Streptococcaceae</taxon>
        <taxon>Streptococcus</taxon>
    </lineage>
</organism>
<dbReference type="CDD" id="cd19071">
    <property type="entry name" value="AKR_AKR1-5-like"/>
    <property type="match status" value="1"/>
</dbReference>
<evidence type="ECO:0000313" key="5">
    <source>
        <dbReference type="EMBL" id="EDT47590.1"/>
    </source>
</evidence>
<dbReference type="PANTHER" id="PTHR43827">
    <property type="entry name" value="2,5-DIKETO-D-GLUCONIC ACID REDUCTASE"/>
    <property type="match status" value="1"/>
</dbReference>
<dbReference type="PRINTS" id="PR00069">
    <property type="entry name" value="ALDKETRDTASE"/>
</dbReference>
<dbReference type="Gene3D" id="3.20.20.100">
    <property type="entry name" value="NADP-dependent oxidoreductase domain"/>
    <property type="match status" value="1"/>
</dbReference>
<dbReference type="SUPFAM" id="SSF51430">
    <property type="entry name" value="NAD(P)-linked oxidoreductase"/>
    <property type="match status" value="1"/>
</dbReference>
<keyword evidence="3" id="KW-0560">Oxidoreductase</keyword>
<dbReference type="InterPro" id="IPR036812">
    <property type="entry name" value="NAD(P)_OxRdtase_dom_sf"/>
</dbReference>